<name>A0A1X2HJK1_SYNRA</name>
<evidence type="ECO:0000256" key="5">
    <source>
        <dbReference type="SAM" id="MobiDB-lite"/>
    </source>
</evidence>
<dbReference type="PANTHER" id="PTHR46910:SF3">
    <property type="entry name" value="HALOTOLERANCE PROTEIN 9-RELATED"/>
    <property type="match status" value="1"/>
</dbReference>
<dbReference type="SMART" id="SM00906">
    <property type="entry name" value="Fungal_trans"/>
    <property type="match status" value="1"/>
</dbReference>
<keyword evidence="3" id="KW-0238">DNA-binding</keyword>
<evidence type="ECO:0000313" key="8">
    <source>
        <dbReference type="Proteomes" id="UP000242180"/>
    </source>
</evidence>
<dbReference type="GO" id="GO:0003677">
    <property type="term" value="F:DNA binding"/>
    <property type="evidence" value="ECO:0007669"/>
    <property type="project" value="UniProtKB-KW"/>
</dbReference>
<dbReference type="InParanoid" id="A0A1X2HJK1"/>
<reference evidence="7 8" key="1">
    <citation type="submission" date="2016-07" db="EMBL/GenBank/DDBJ databases">
        <title>Pervasive Adenine N6-methylation of Active Genes in Fungi.</title>
        <authorList>
            <consortium name="DOE Joint Genome Institute"/>
            <person name="Mondo S.J."/>
            <person name="Dannebaum R.O."/>
            <person name="Kuo R.C."/>
            <person name="Labutti K."/>
            <person name="Haridas S."/>
            <person name="Kuo A."/>
            <person name="Salamov A."/>
            <person name="Ahrendt S.R."/>
            <person name="Lipzen A."/>
            <person name="Sullivan W."/>
            <person name="Andreopoulos W.B."/>
            <person name="Clum A."/>
            <person name="Lindquist E."/>
            <person name="Daum C."/>
            <person name="Ramamoorthy G.K."/>
            <person name="Gryganskyi A."/>
            <person name="Culley D."/>
            <person name="Magnuson J.K."/>
            <person name="James T.Y."/>
            <person name="O'Malley M.A."/>
            <person name="Stajich J.E."/>
            <person name="Spatafora J.W."/>
            <person name="Visel A."/>
            <person name="Grigoriev I.V."/>
        </authorList>
    </citation>
    <scope>NUCLEOTIDE SEQUENCE [LARGE SCALE GENOMIC DNA]</scope>
    <source>
        <strain evidence="7 8">NRRL 2496</strain>
    </source>
</reference>
<dbReference type="STRING" id="13706.A0A1X2HJK1"/>
<feature type="region of interest" description="Disordered" evidence="5">
    <location>
        <begin position="109"/>
        <end position="131"/>
    </location>
</feature>
<dbReference type="InterPro" id="IPR050987">
    <property type="entry name" value="AtrR-like"/>
</dbReference>
<evidence type="ECO:0000256" key="4">
    <source>
        <dbReference type="ARBA" id="ARBA00023242"/>
    </source>
</evidence>
<dbReference type="InterPro" id="IPR007219">
    <property type="entry name" value="XnlR_reg_dom"/>
</dbReference>
<keyword evidence="4" id="KW-0539">Nucleus</keyword>
<dbReference type="GO" id="GO:0006351">
    <property type="term" value="P:DNA-templated transcription"/>
    <property type="evidence" value="ECO:0007669"/>
    <property type="project" value="InterPro"/>
</dbReference>
<dbReference type="CDD" id="cd12148">
    <property type="entry name" value="fungal_TF_MHR"/>
    <property type="match status" value="1"/>
</dbReference>
<dbReference type="GO" id="GO:0005634">
    <property type="term" value="C:nucleus"/>
    <property type="evidence" value="ECO:0007669"/>
    <property type="project" value="UniProtKB-SubCell"/>
</dbReference>
<evidence type="ECO:0000256" key="1">
    <source>
        <dbReference type="ARBA" id="ARBA00004123"/>
    </source>
</evidence>
<dbReference type="AlphaFoldDB" id="A0A1X2HJK1"/>
<evidence type="ECO:0000313" key="7">
    <source>
        <dbReference type="EMBL" id="ORY99251.1"/>
    </source>
</evidence>
<feature type="domain" description="Xylanolytic transcriptional activator regulatory" evidence="6">
    <location>
        <begin position="52"/>
        <end position="123"/>
    </location>
</feature>
<dbReference type="Pfam" id="PF04082">
    <property type="entry name" value="Fungal_trans"/>
    <property type="match status" value="1"/>
</dbReference>
<organism evidence="7 8">
    <name type="scientific">Syncephalastrum racemosum</name>
    <name type="common">Filamentous fungus</name>
    <dbReference type="NCBI Taxonomy" id="13706"/>
    <lineage>
        <taxon>Eukaryota</taxon>
        <taxon>Fungi</taxon>
        <taxon>Fungi incertae sedis</taxon>
        <taxon>Mucoromycota</taxon>
        <taxon>Mucoromycotina</taxon>
        <taxon>Mucoromycetes</taxon>
        <taxon>Mucorales</taxon>
        <taxon>Syncephalastraceae</taxon>
        <taxon>Syncephalastrum</taxon>
    </lineage>
</organism>
<protein>
    <submittedName>
        <fullName evidence="7">Transcription factor domain-containing protein</fullName>
    </submittedName>
</protein>
<evidence type="ECO:0000256" key="3">
    <source>
        <dbReference type="ARBA" id="ARBA00023125"/>
    </source>
</evidence>
<dbReference type="EMBL" id="MCGN01000003">
    <property type="protein sequence ID" value="ORY99251.1"/>
    <property type="molecule type" value="Genomic_DNA"/>
</dbReference>
<keyword evidence="8" id="KW-1185">Reference proteome</keyword>
<dbReference type="GO" id="GO:0008270">
    <property type="term" value="F:zinc ion binding"/>
    <property type="evidence" value="ECO:0007669"/>
    <property type="project" value="InterPro"/>
</dbReference>
<comment type="subcellular location">
    <subcellularLocation>
        <location evidence="1">Nucleus</location>
    </subcellularLocation>
</comment>
<dbReference type="Proteomes" id="UP000242180">
    <property type="component" value="Unassembled WGS sequence"/>
</dbReference>
<proteinExistence type="predicted"/>
<accession>A0A1X2HJK1</accession>
<dbReference type="PANTHER" id="PTHR46910">
    <property type="entry name" value="TRANSCRIPTION FACTOR PDR1"/>
    <property type="match status" value="1"/>
</dbReference>
<evidence type="ECO:0000259" key="6">
    <source>
        <dbReference type="SMART" id="SM00906"/>
    </source>
</evidence>
<sequence>MDSLDALANHYLAEVMKSLRDATVRSRLWHVQAALLVTLYLDIDEGDVEAVQWFTLGKAIRTAQDLGLHHSCAHWKLPRSEVETRHRVFYACYVLDRWTGARAGQTADNFGSSSSVEVNDEDREAEEQLETKEEKPYATLLLMIKLSEILGRLLKAMYAPNSKNSNHSAGLDDPTIWTVFEQRLKSG</sequence>
<gene>
    <name evidence="7" type="ORF">BCR43DRAFT_223503</name>
</gene>
<keyword evidence="2" id="KW-0479">Metal-binding</keyword>
<dbReference type="GO" id="GO:0003700">
    <property type="term" value="F:DNA-binding transcription factor activity"/>
    <property type="evidence" value="ECO:0007669"/>
    <property type="project" value="InterPro"/>
</dbReference>
<dbReference type="OrthoDB" id="2258096at2759"/>
<feature type="compositionally biased region" description="Acidic residues" evidence="5">
    <location>
        <begin position="118"/>
        <end position="128"/>
    </location>
</feature>
<evidence type="ECO:0000256" key="2">
    <source>
        <dbReference type="ARBA" id="ARBA00022723"/>
    </source>
</evidence>
<comment type="caution">
    <text evidence="7">The sequence shown here is derived from an EMBL/GenBank/DDBJ whole genome shotgun (WGS) entry which is preliminary data.</text>
</comment>